<dbReference type="SMR" id="M4DLF1"/>
<sequence>MAASFLWASRVASHLRTSVAQRGFSSGETQSHSFLSVSFLWFLSLLLNLILFFLKVCVFDSKCVFDSDINSPVSGTVVEVNEVLTESPELILLLELTDPAVSSPYEEGWIIKVELSDAGKAEKLMDSDKYSKFCEEEDAKH</sequence>
<dbReference type="Gene3D" id="2.40.50.100">
    <property type="match status" value="1"/>
</dbReference>
<evidence type="ECO:0000313" key="3">
    <source>
        <dbReference type="Proteomes" id="UP000011750"/>
    </source>
</evidence>
<keyword evidence="1" id="KW-1133">Transmembrane helix</keyword>
<dbReference type="InterPro" id="IPR002930">
    <property type="entry name" value="GCV_H"/>
</dbReference>
<dbReference type="HOGENOM" id="CLU_1828032_0_0_1"/>
<proteinExistence type="predicted"/>
<dbReference type="STRING" id="51351.M4DLF1"/>
<reference evidence="2 3" key="2">
    <citation type="journal article" date="2018" name="Hortic Res">
        <title>Improved Brassica rapa reference genome by single-molecule sequencing and chromosome conformation capture technologies.</title>
        <authorList>
            <person name="Zhang L."/>
            <person name="Cai X."/>
            <person name="Wu J."/>
            <person name="Liu M."/>
            <person name="Grob S."/>
            <person name="Cheng F."/>
            <person name="Liang J."/>
            <person name="Cai C."/>
            <person name="Liu Z."/>
            <person name="Liu B."/>
            <person name="Wang F."/>
            <person name="Li S."/>
            <person name="Liu F."/>
            <person name="Li X."/>
            <person name="Cheng L."/>
            <person name="Yang W."/>
            <person name="Li M.H."/>
            <person name="Grossniklaus U."/>
            <person name="Zheng H."/>
            <person name="Wang X."/>
        </authorList>
    </citation>
    <scope>NUCLEOTIDE SEQUENCE [LARGE SCALE GENOMIC DNA]</scope>
    <source>
        <strain evidence="2 3">cv. Chiifu-401-42</strain>
    </source>
</reference>
<dbReference type="Proteomes" id="UP000011750">
    <property type="component" value="Chromosome A04"/>
</dbReference>
<reference evidence="2 3" key="1">
    <citation type="journal article" date="2011" name="Nat. Genet.">
        <title>The genome of the mesopolyploid crop species Brassica rapa.</title>
        <authorList>
            <consortium name="Brassica rapa Genome Sequencing Project Consortium"/>
            <person name="Wang X."/>
            <person name="Wang H."/>
            <person name="Wang J."/>
            <person name="Sun R."/>
            <person name="Wu J."/>
            <person name="Liu S."/>
            <person name="Bai Y."/>
            <person name="Mun J.H."/>
            <person name="Bancroft I."/>
            <person name="Cheng F."/>
            <person name="Huang S."/>
            <person name="Li X."/>
            <person name="Hua W."/>
            <person name="Wang J."/>
            <person name="Wang X."/>
            <person name="Freeling M."/>
            <person name="Pires J.C."/>
            <person name="Paterson A.H."/>
            <person name="Chalhoub B."/>
            <person name="Wang B."/>
            <person name="Hayward A."/>
            <person name="Sharpe A.G."/>
            <person name="Park B.S."/>
            <person name="Weisshaar B."/>
            <person name="Liu B."/>
            <person name="Li B."/>
            <person name="Liu B."/>
            <person name="Tong C."/>
            <person name="Song C."/>
            <person name="Duran C."/>
            <person name="Peng C."/>
            <person name="Geng C."/>
            <person name="Koh C."/>
            <person name="Lin C."/>
            <person name="Edwards D."/>
            <person name="Mu D."/>
            <person name="Shen D."/>
            <person name="Soumpourou E."/>
            <person name="Li F."/>
            <person name="Fraser F."/>
            <person name="Conant G."/>
            <person name="Lassalle G."/>
            <person name="King G.J."/>
            <person name="Bonnema G."/>
            <person name="Tang H."/>
            <person name="Wang H."/>
            <person name="Belcram H."/>
            <person name="Zhou H."/>
            <person name="Hirakawa H."/>
            <person name="Abe H."/>
            <person name="Guo H."/>
            <person name="Wang H."/>
            <person name="Jin H."/>
            <person name="Parkin I.A."/>
            <person name="Batley J."/>
            <person name="Kim J.S."/>
            <person name="Just J."/>
            <person name="Li J."/>
            <person name="Xu J."/>
            <person name="Deng J."/>
            <person name="Kim J.A."/>
            <person name="Li J."/>
            <person name="Yu J."/>
            <person name="Meng J."/>
            <person name="Wang J."/>
            <person name="Min J."/>
            <person name="Poulain J."/>
            <person name="Wang J."/>
            <person name="Hatakeyama K."/>
            <person name="Wu K."/>
            <person name="Wang L."/>
            <person name="Fang L."/>
            <person name="Trick M."/>
            <person name="Links M.G."/>
            <person name="Zhao M."/>
            <person name="Jin M."/>
            <person name="Ramchiary N."/>
            <person name="Drou N."/>
            <person name="Berkman P.J."/>
            <person name="Cai Q."/>
            <person name="Huang Q."/>
            <person name="Li R."/>
            <person name="Tabata S."/>
            <person name="Cheng S."/>
            <person name="Zhang S."/>
            <person name="Zhang S."/>
            <person name="Huang S."/>
            <person name="Sato S."/>
            <person name="Sun S."/>
            <person name="Kwon S.J."/>
            <person name="Choi S.R."/>
            <person name="Lee T.H."/>
            <person name="Fan W."/>
            <person name="Zhao X."/>
            <person name="Tan X."/>
            <person name="Xu X."/>
            <person name="Wang Y."/>
            <person name="Qiu Y."/>
            <person name="Yin Y."/>
            <person name="Li Y."/>
            <person name="Du Y."/>
            <person name="Liao Y."/>
            <person name="Lim Y."/>
            <person name="Narusaka Y."/>
            <person name="Wang Y."/>
            <person name="Wang Z."/>
            <person name="Li Z."/>
            <person name="Wang Z."/>
            <person name="Xiong Z."/>
            <person name="Zhang Z."/>
        </authorList>
    </citation>
    <scope>NUCLEOTIDE SEQUENCE [LARGE SCALE GENOMIC DNA]</scope>
    <source>
        <strain evidence="2 3">cv. Chiifu-401-42</strain>
    </source>
</reference>
<dbReference type="GO" id="GO:0019464">
    <property type="term" value="P:glycine decarboxylation via glycine cleavage system"/>
    <property type="evidence" value="ECO:0000318"/>
    <property type="project" value="GO_Central"/>
</dbReference>
<dbReference type="InterPro" id="IPR011053">
    <property type="entry name" value="Single_hybrid_motif"/>
</dbReference>
<evidence type="ECO:0000313" key="2">
    <source>
        <dbReference type="EnsemblPlants" id="Bra017332.1-P"/>
    </source>
</evidence>
<dbReference type="Gramene" id="Bra017332.1">
    <property type="protein sequence ID" value="Bra017332.1-P"/>
    <property type="gene ID" value="Bra017332"/>
</dbReference>
<keyword evidence="1" id="KW-0812">Transmembrane</keyword>
<dbReference type="InterPro" id="IPR033753">
    <property type="entry name" value="GCV_H/Fam206"/>
</dbReference>
<dbReference type="GO" id="GO:0005960">
    <property type="term" value="C:glycine cleavage complex"/>
    <property type="evidence" value="ECO:0000318"/>
    <property type="project" value="GO_Central"/>
</dbReference>
<protein>
    <recommendedName>
        <fullName evidence="4">Lipoyl-binding domain-containing protein</fullName>
    </recommendedName>
</protein>
<evidence type="ECO:0000256" key="1">
    <source>
        <dbReference type="SAM" id="Phobius"/>
    </source>
</evidence>
<dbReference type="OMA" id="CVFDSKC"/>
<dbReference type="InParanoid" id="M4DLF1"/>
<dbReference type="GO" id="GO:0005739">
    <property type="term" value="C:mitochondrion"/>
    <property type="evidence" value="ECO:0000318"/>
    <property type="project" value="GO_Central"/>
</dbReference>
<dbReference type="Pfam" id="PF01597">
    <property type="entry name" value="GCV_H"/>
    <property type="match status" value="1"/>
</dbReference>
<evidence type="ECO:0008006" key="4">
    <source>
        <dbReference type="Google" id="ProtNLM"/>
    </source>
</evidence>
<dbReference type="EnsemblPlants" id="Bra017332.1">
    <property type="protein sequence ID" value="Bra017332.1-P"/>
    <property type="gene ID" value="Bra017332"/>
</dbReference>
<dbReference type="AlphaFoldDB" id="M4DLF1"/>
<name>M4DLF1_BRACM</name>
<keyword evidence="3" id="KW-1185">Reference proteome</keyword>
<dbReference type="SUPFAM" id="SSF51230">
    <property type="entry name" value="Single hybrid motif"/>
    <property type="match status" value="1"/>
</dbReference>
<feature type="transmembrane region" description="Helical" evidence="1">
    <location>
        <begin position="34"/>
        <end position="54"/>
    </location>
</feature>
<accession>M4DLF1</accession>
<reference evidence="2" key="3">
    <citation type="submission" date="2023-03" db="UniProtKB">
        <authorList>
            <consortium name="EnsemblPlants"/>
        </authorList>
    </citation>
    <scope>IDENTIFICATION</scope>
    <source>
        <strain evidence="2">cv. Chiifu-401-42</strain>
    </source>
</reference>
<dbReference type="PANTHER" id="PTHR11715:SF3">
    <property type="entry name" value="GLYCINE CLEAVAGE SYSTEM H PROTEIN-RELATED"/>
    <property type="match status" value="1"/>
</dbReference>
<dbReference type="PANTHER" id="PTHR11715">
    <property type="entry name" value="GLYCINE CLEAVAGE SYSTEM H PROTEIN"/>
    <property type="match status" value="1"/>
</dbReference>
<organism evidence="2 3">
    <name type="scientific">Brassica campestris</name>
    <name type="common">Field mustard</name>
    <dbReference type="NCBI Taxonomy" id="3711"/>
    <lineage>
        <taxon>Eukaryota</taxon>
        <taxon>Viridiplantae</taxon>
        <taxon>Streptophyta</taxon>
        <taxon>Embryophyta</taxon>
        <taxon>Tracheophyta</taxon>
        <taxon>Spermatophyta</taxon>
        <taxon>Magnoliopsida</taxon>
        <taxon>eudicotyledons</taxon>
        <taxon>Gunneridae</taxon>
        <taxon>Pentapetalae</taxon>
        <taxon>rosids</taxon>
        <taxon>malvids</taxon>
        <taxon>Brassicales</taxon>
        <taxon>Brassicaceae</taxon>
        <taxon>Brassiceae</taxon>
        <taxon>Brassica</taxon>
    </lineage>
</organism>
<dbReference type="eggNOG" id="KOG3373">
    <property type="taxonomic scope" value="Eukaryota"/>
</dbReference>
<keyword evidence="1" id="KW-0472">Membrane</keyword>